<proteinExistence type="predicted"/>
<gene>
    <name evidence="1" type="ORF">JI435_019700</name>
</gene>
<dbReference type="Proteomes" id="UP000663193">
    <property type="component" value="Chromosome 2"/>
</dbReference>
<evidence type="ECO:0000313" key="1">
    <source>
        <dbReference type="EMBL" id="QRC91768.1"/>
    </source>
</evidence>
<reference evidence="2" key="1">
    <citation type="journal article" date="2021" name="BMC Genomics">
        <title>Chromosome-level genome assembly and manually-curated proteome of model necrotroph Parastagonospora nodorum Sn15 reveals a genome-wide trove of candidate effector homologs, and redundancy of virulence-related functions within an accessory chromosome.</title>
        <authorList>
            <person name="Bertazzoni S."/>
            <person name="Jones D.A.B."/>
            <person name="Phan H.T."/>
            <person name="Tan K.-C."/>
            <person name="Hane J.K."/>
        </authorList>
    </citation>
    <scope>NUCLEOTIDE SEQUENCE [LARGE SCALE GENOMIC DNA]</scope>
    <source>
        <strain evidence="2">SN15 / ATCC MYA-4574 / FGSC 10173)</strain>
    </source>
</reference>
<dbReference type="VEuPathDB" id="FungiDB:JI435_019700"/>
<protein>
    <submittedName>
        <fullName evidence="1">Uncharacterized protein</fullName>
    </submittedName>
</protein>
<accession>A0A7U2HV29</accession>
<dbReference type="EMBL" id="CP069024">
    <property type="protein sequence ID" value="QRC91768.1"/>
    <property type="molecule type" value="Genomic_DNA"/>
</dbReference>
<evidence type="ECO:0000313" key="2">
    <source>
        <dbReference type="Proteomes" id="UP000663193"/>
    </source>
</evidence>
<dbReference type="AlphaFoldDB" id="A0A7U2HV29"/>
<name>A0A7U2HV29_PHANO</name>
<keyword evidence="2" id="KW-1185">Reference proteome</keyword>
<organism evidence="1 2">
    <name type="scientific">Phaeosphaeria nodorum (strain SN15 / ATCC MYA-4574 / FGSC 10173)</name>
    <name type="common">Glume blotch fungus</name>
    <name type="synonym">Parastagonospora nodorum</name>
    <dbReference type="NCBI Taxonomy" id="321614"/>
    <lineage>
        <taxon>Eukaryota</taxon>
        <taxon>Fungi</taxon>
        <taxon>Dikarya</taxon>
        <taxon>Ascomycota</taxon>
        <taxon>Pezizomycotina</taxon>
        <taxon>Dothideomycetes</taxon>
        <taxon>Pleosporomycetidae</taxon>
        <taxon>Pleosporales</taxon>
        <taxon>Pleosporineae</taxon>
        <taxon>Phaeosphaeriaceae</taxon>
        <taxon>Parastagonospora</taxon>
    </lineage>
</organism>
<sequence>MTKSRSTRSETSVRLAPSFLLRYPTPSPSDPLVKVFSEHVFPDDVTFHTCSMCVQVIPKMGDYRCWRSLTFDDTLNTSIPAGRRRTDKDNCYKESSVSGASIHRYVRPPWQ</sequence>